<feature type="transmembrane region" description="Helical" evidence="8">
    <location>
        <begin position="40"/>
        <end position="62"/>
    </location>
</feature>
<comment type="similarity">
    <text evidence="2">Belongs to the auxin efflux carrier (TC 2.A.69) family.</text>
</comment>
<reference evidence="10" key="3">
    <citation type="submission" date="2023-06" db="EMBL/GenBank/DDBJ databases">
        <authorList>
            <person name="Zeman M."/>
            <person name="Kubasova T."/>
            <person name="Jahodarova E."/>
            <person name="Nykrynova M."/>
            <person name="Rychlik I."/>
        </authorList>
    </citation>
    <scope>NUCLEOTIDE SEQUENCE</scope>
    <source>
        <strain evidence="10">176_SSukc20</strain>
    </source>
</reference>
<dbReference type="EMBL" id="DYVF01000058">
    <property type="protein sequence ID" value="HJG31627.1"/>
    <property type="molecule type" value="Genomic_DNA"/>
</dbReference>
<comment type="subcellular location">
    <subcellularLocation>
        <location evidence="1">Cell membrane</location>
        <topology evidence="1">Multi-pass membrane protein</topology>
    </subcellularLocation>
</comment>
<keyword evidence="4" id="KW-1003">Cell membrane</keyword>
<evidence type="ECO:0000313" key="11">
    <source>
        <dbReference type="Proteomes" id="UP000746751"/>
    </source>
</evidence>
<keyword evidence="6 8" id="KW-1133">Transmembrane helix</keyword>
<evidence type="ECO:0000256" key="8">
    <source>
        <dbReference type="SAM" id="Phobius"/>
    </source>
</evidence>
<reference evidence="10" key="4">
    <citation type="submission" date="2024-05" db="EMBL/GenBank/DDBJ databases">
        <title>Identification and characterization of horizontal gene transfer across gut microbiota members of farm animals based on homology search.</title>
        <authorList>
            <person name="Schwarzerova J."/>
            <person name="Nykrynova M."/>
            <person name="Jureckova K."/>
            <person name="Cejkova D."/>
            <person name="Rychlik I."/>
        </authorList>
    </citation>
    <scope>NUCLEOTIDE SEQUENCE</scope>
    <source>
        <strain evidence="10">176_SSukc20</strain>
    </source>
</reference>
<evidence type="ECO:0000256" key="5">
    <source>
        <dbReference type="ARBA" id="ARBA00022692"/>
    </source>
</evidence>
<organism evidence="9 11">
    <name type="scientific">Collinsella ihumii</name>
    <dbReference type="NCBI Taxonomy" id="1720204"/>
    <lineage>
        <taxon>Bacteria</taxon>
        <taxon>Bacillati</taxon>
        <taxon>Actinomycetota</taxon>
        <taxon>Coriobacteriia</taxon>
        <taxon>Coriobacteriales</taxon>
        <taxon>Coriobacteriaceae</taxon>
        <taxon>Collinsella</taxon>
    </lineage>
</organism>
<dbReference type="InterPro" id="IPR004776">
    <property type="entry name" value="Mem_transp_PIN-like"/>
</dbReference>
<reference evidence="9" key="1">
    <citation type="journal article" date="2021" name="PeerJ">
        <title>Extensive microbial diversity within the chicken gut microbiome revealed by metagenomics and culture.</title>
        <authorList>
            <person name="Gilroy R."/>
            <person name="Ravi A."/>
            <person name="Getino M."/>
            <person name="Pursley I."/>
            <person name="Horton D.L."/>
            <person name="Alikhan N.F."/>
            <person name="Baker D."/>
            <person name="Gharbi K."/>
            <person name="Hall N."/>
            <person name="Watson M."/>
            <person name="Adriaenssens E.M."/>
            <person name="Foster-Nyarko E."/>
            <person name="Jarju S."/>
            <person name="Secka A."/>
            <person name="Antonio M."/>
            <person name="Oren A."/>
            <person name="Chaudhuri R.R."/>
            <person name="La Ragione R."/>
            <person name="Hildebrand F."/>
            <person name="Pallen M.J."/>
        </authorList>
    </citation>
    <scope>NUCLEOTIDE SEQUENCE</scope>
    <source>
        <strain evidence="9">ChiGjej2B2-7701</strain>
    </source>
</reference>
<dbReference type="AlphaFoldDB" id="A0A921IT88"/>
<dbReference type="GO" id="GO:0005886">
    <property type="term" value="C:plasma membrane"/>
    <property type="evidence" value="ECO:0007669"/>
    <property type="project" value="UniProtKB-SubCell"/>
</dbReference>
<dbReference type="Proteomes" id="UP000746751">
    <property type="component" value="Unassembled WGS sequence"/>
</dbReference>
<name>A0A921IT88_9ACTN</name>
<dbReference type="RefSeq" id="WP_066828462.1">
    <property type="nucleotide sequence ID" value="NZ_CABKVW010000001.1"/>
</dbReference>
<dbReference type="InterPro" id="IPR038770">
    <property type="entry name" value="Na+/solute_symporter_sf"/>
</dbReference>
<evidence type="ECO:0000313" key="10">
    <source>
        <dbReference type="EMBL" id="MDN0063805.1"/>
    </source>
</evidence>
<evidence type="ECO:0000313" key="9">
    <source>
        <dbReference type="EMBL" id="HJG31627.1"/>
    </source>
</evidence>
<dbReference type="Gene3D" id="1.20.1530.20">
    <property type="match status" value="1"/>
</dbReference>
<dbReference type="Pfam" id="PF03547">
    <property type="entry name" value="Mem_trans"/>
    <property type="match status" value="1"/>
</dbReference>
<evidence type="ECO:0000256" key="3">
    <source>
        <dbReference type="ARBA" id="ARBA00022448"/>
    </source>
</evidence>
<protein>
    <submittedName>
        <fullName evidence="9">AEC family transporter</fullName>
    </submittedName>
</protein>
<evidence type="ECO:0000256" key="2">
    <source>
        <dbReference type="ARBA" id="ARBA00010145"/>
    </source>
</evidence>
<feature type="transmembrane region" description="Helical" evidence="8">
    <location>
        <begin position="6"/>
        <end position="28"/>
    </location>
</feature>
<feature type="transmembrane region" description="Helical" evidence="8">
    <location>
        <begin position="221"/>
        <end position="244"/>
    </location>
</feature>
<feature type="transmembrane region" description="Helical" evidence="8">
    <location>
        <begin position="281"/>
        <end position="305"/>
    </location>
</feature>
<keyword evidence="3" id="KW-0813">Transport</keyword>
<feature type="transmembrane region" description="Helical" evidence="8">
    <location>
        <begin position="68"/>
        <end position="92"/>
    </location>
</feature>
<comment type="caution">
    <text evidence="9">The sequence shown here is derived from an EMBL/GenBank/DDBJ whole genome shotgun (WGS) entry which is preliminary data.</text>
</comment>
<evidence type="ECO:0000256" key="6">
    <source>
        <dbReference type="ARBA" id="ARBA00022989"/>
    </source>
</evidence>
<feature type="transmembrane region" description="Helical" evidence="8">
    <location>
        <begin position="99"/>
        <end position="120"/>
    </location>
</feature>
<feature type="transmembrane region" description="Helical" evidence="8">
    <location>
        <begin position="126"/>
        <end position="147"/>
    </location>
</feature>
<sequence>MSVAATMPIMITQVVAMFIMMLIGAILYRAKLVDNTGSAQLASIALYVATPAVILQSLATSFDPDKLAAGAACFVLSFLFTALSAFVAWLFFRDRMRAAQIGIMISNMGFMGIPLVQNVLGEQYVFYISACIAAQVPLMWTYGVWLASQDRATISPKKIITNPSVIAVAIGVVLFLSSVDLGGVIKVAVADMGNLNTGLAMLVMGTYLAQTDLRSLARNRNLYAACILRLLVVPALVIALLLFVPLDITVKLVVVIALSAPCGTVSAMFPQMFGGDYRFGAGLVSVSTLMSLVVMPALLAVSLVVL</sequence>
<dbReference type="PANTHER" id="PTHR36838:SF1">
    <property type="entry name" value="SLR1864 PROTEIN"/>
    <property type="match status" value="1"/>
</dbReference>
<dbReference type="Proteomes" id="UP001168435">
    <property type="component" value="Unassembled WGS sequence"/>
</dbReference>
<feature type="transmembrane region" description="Helical" evidence="8">
    <location>
        <begin position="185"/>
        <end position="209"/>
    </location>
</feature>
<dbReference type="GO" id="GO:0055085">
    <property type="term" value="P:transmembrane transport"/>
    <property type="evidence" value="ECO:0007669"/>
    <property type="project" value="InterPro"/>
</dbReference>
<dbReference type="EMBL" id="JAUEIQ010000004">
    <property type="protein sequence ID" value="MDN0063805.1"/>
    <property type="molecule type" value="Genomic_DNA"/>
</dbReference>
<keyword evidence="5 8" id="KW-0812">Transmembrane</keyword>
<evidence type="ECO:0000313" key="12">
    <source>
        <dbReference type="Proteomes" id="UP001168435"/>
    </source>
</evidence>
<proteinExistence type="inferred from homology"/>
<evidence type="ECO:0000256" key="1">
    <source>
        <dbReference type="ARBA" id="ARBA00004651"/>
    </source>
</evidence>
<keyword evidence="7 8" id="KW-0472">Membrane</keyword>
<evidence type="ECO:0000256" key="7">
    <source>
        <dbReference type="ARBA" id="ARBA00023136"/>
    </source>
</evidence>
<keyword evidence="12" id="KW-1185">Reference proteome</keyword>
<evidence type="ECO:0000256" key="4">
    <source>
        <dbReference type="ARBA" id="ARBA00022475"/>
    </source>
</evidence>
<feature type="transmembrane region" description="Helical" evidence="8">
    <location>
        <begin position="250"/>
        <end position="269"/>
    </location>
</feature>
<gene>
    <name evidence="9" type="ORF">K8U80_09600</name>
    <name evidence="10" type="ORF">QVN30_05715</name>
</gene>
<feature type="transmembrane region" description="Helical" evidence="8">
    <location>
        <begin position="159"/>
        <end position="179"/>
    </location>
</feature>
<accession>A0A921IT88</accession>
<dbReference type="PANTHER" id="PTHR36838">
    <property type="entry name" value="AUXIN EFFLUX CARRIER FAMILY PROTEIN"/>
    <property type="match status" value="1"/>
</dbReference>
<reference evidence="9" key="2">
    <citation type="submission" date="2021-09" db="EMBL/GenBank/DDBJ databases">
        <authorList>
            <person name="Gilroy R."/>
        </authorList>
    </citation>
    <scope>NUCLEOTIDE SEQUENCE</scope>
    <source>
        <strain evidence="9">ChiGjej2B2-7701</strain>
    </source>
</reference>